<dbReference type="InterPro" id="IPR036621">
    <property type="entry name" value="Anticodon-bd_dom_sf"/>
</dbReference>
<dbReference type="InterPro" id="IPR004154">
    <property type="entry name" value="Anticodon-bd"/>
</dbReference>
<dbReference type="SUPFAM" id="SSF55681">
    <property type="entry name" value="Class II aaRS and biotin synthetases"/>
    <property type="match status" value="1"/>
</dbReference>
<dbReference type="Pfam" id="PF00587">
    <property type="entry name" value="tRNA-synt_2b"/>
    <property type="match status" value="1"/>
</dbReference>
<dbReference type="Gene3D" id="3.40.50.800">
    <property type="entry name" value="Anticodon-binding domain"/>
    <property type="match status" value="1"/>
</dbReference>
<feature type="domain" description="Aminoacyl-transfer RNA synthetases class-II family profile" evidence="10">
    <location>
        <begin position="38"/>
        <end position="317"/>
    </location>
</feature>
<evidence type="ECO:0000256" key="7">
    <source>
        <dbReference type="ARBA" id="ARBA00023146"/>
    </source>
</evidence>
<keyword evidence="5" id="KW-0067">ATP-binding</keyword>
<dbReference type="InterPro" id="IPR006195">
    <property type="entry name" value="aa-tRNA-synth_II"/>
</dbReference>
<dbReference type="InterPro" id="IPR002314">
    <property type="entry name" value="aa-tRNA-synt_IIb"/>
</dbReference>
<evidence type="ECO:0000256" key="8">
    <source>
        <dbReference type="ARBA" id="ARBA00029731"/>
    </source>
</evidence>
<evidence type="ECO:0000256" key="3">
    <source>
        <dbReference type="ARBA" id="ARBA00022598"/>
    </source>
</evidence>
<dbReference type="GO" id="GO:0005829">
    <property type="term" value="C:cytosol"/>
    <property type="evidence" value="ECO:0007669"/>
    <property type="project" value="TreeGrafter"/>
</dbReference>
<dbReference type="GO" id="GO:0004827">
    <property type="term" value="F:proline-tRNA ligase activity"/>
    <property type="evidence" value="ECO:0007669"/>
    <property type="project" value="UniProtKB-EC"/>
</dbReference>
<dbReference type="InterPro" id="IPR050062">
    <property type="entry name" value="Pro-tRNA_synthetase"/>
</dbReference>
<accession>A0A1F5EK03</accession>
<dbReference type="PANTHER" id="PTHR42753:SF2">
    <property type="entry name" value="PROLINE--TRNA LIGASE"/>
    <property type="match status" value="1"/>
</dbReference>
<dbReference type="InterPro" id="IPR002316">
    <property type="entry name" value="Pro-tRNA-ligase_IIa"/>
</dbReference>
<dbReference type="PANTHER" id="PTHR42753">
    <property type="entry name" value="MITOCHONDRIAL RIBOSOME PROTEIN L39/PROLYL-TRNA LIGASE FAMILY MEMBER"/>
    <property type="match status" value="1"/>
</dbReference>
<evidence type="ECO:0000256" key="6">
    <source>
        <dbReference type="ARBA" id="ARBA00022917"/>
    </source>
</evidence>
<dbReference type="Proteomes" id="UP000179003">
    <property type="component" value="Unassembled WGS sequence"/>
</dbReference>
<name>A0A1F5EK03_9BACT</name>
<keyword evidence="3" id="KW-0436">Ligase</keyword>
<dbReference type="EMBL" id="MFAE01000002">
    <property type="protein sequence ID" value="OGD67728.1"/>
    <property type="molecule type" value="Genomic_DNA"/>
</dbReference>
<organism evidence="11 12">
    <name type="scientific">Candidatus Campbellbacteria bacterium RIFOXYC2_FULL_35_25</name>
    <dbReference type="NCBI Taxonomy" id="1797582"/>
    <lineage>
        <taxon>Bacteria</taxon>
        <taxon>Candidatus Campbelliibacteriota</taxon>
    </lineage>
</organism>
<evidence type="ECO:0000256" key="9">
    <source>
        <dbReference type="ARBA" id="ARBA00047671"/>
    </source>
</evidence>
<reference evidence="11 12" key="1">
    <citation type="journal article" date="2016" name="Nat. Commun.">
        <title>Thousands of microbial genomes shed light on interconnected biogeochemical processes in an aquifer system.</title>
        <authorList>
            <person name="Anantharaman K."/>
            <person name="Brown C.T."/>
            <person name="Hug L.A."/>
            <person name="Sharon I."/>
            <person name="Castelle C.J."/>
            <person name="Probst A.J."/>
            <person name="Thomas B.C."/>
            <person name="Singh A."/>
            <person name="Wilkins M.J."/>
            <person name="Karaoz U."/>
            <person name="Brodie E.L."/>
            <person name="Williams K.H."/>
            <person name="Hubbard S.S."/>
            <person name="Banfield J.F."/>
        </authorList>
    </citation>
    <scope>NUCLEOTIDE SEQUENCE [LARGE SCALE GENOMIC DNA]</scope>
</reference>
<dbReference type="SUPFAM" id="SSF52954">
    <property type="entry name" value="Class II aaRS ABD-related"/>
    <property type="match status" value="1"/>
</dbReference>
<dbReference type="GO" id="GO:0005524">
    <property type="term" value="F:ATP binding"/>
    <property type="evidence" value="ECO:0007669"/>
    <property type="project" value="UniProtKB-KW"/>
</dbReference>
<dbReference type="PRINTS" id="PR01046">
    <property type="entry name" value="TRNASYNTHPRO"/>
</dbReference>
<dbReference type="InterPro" id="IPR044140">
    <property type="entry name" value="ProRS_anticodon_short"/>
</dbReference>
<dbReference type="STRING" id="1797582.A2442_04125"/>
<keyword evidence="7 11" id="KW-0030">Aminoacyl-tRNA synthetase</keyword>
<sequence length="410" mass="46802">MYQSKLFTKTRKEAPKDEVSKNAQLLIRAGFINKEMAGVYSILPLGLRVINKIANIVREEMNQTGGVELQSTALQKKEVWEKTNRWDDKVVDNWFKTQLKNDTELGLAFTHEEPMSNMMTNFVSSYKDLPIYAYDIRTVFRNEARAKSGIMRGREFFWKALYSFSKDEKEHNEYYEKAKIAYKNIYNKVGLGDKTFMTFASGGTFSKYSHEFQTLSEAGEDNIFICDKCKIAVNQEIIEEQNTCPECGNKDLRQEKAIEVGNIFSLGTKFSKPFELKYKDEKGEDQFVFMGSYGLGISRLMGTVVEVLSDDKGIVWPESLAPFKVHLLSLGKDEEAEKIYNQLSEKGIEVLFDDRDTRAGEKFADSDLLGIPYRVVVSGKSLEAGGVEFKKRNSEEGKIISIEELIKQIS</sequence>
<evidence type="ECO:0000259" key="10">
    <source>
        <dbReference type="PROSITE" id="PS50862"/>
    </source>
</evidence>
<evidence type="ECO:0000313" key="11">
    <source>
        <dbReference type="EMBL" id="OGD67728.1"/>
    </source>
</evidence>
<proteinExistence type="predicted"/>
<comment type="caution">
    <text evidence="11">The sequence shown here is derived from an EMBL/GenBank/DDBJ whole genome shotgun (WGS) entry which is preliminary data.</text>
</comment>
<dbReference type="Gene3D" id="3.30.930.10">
    <property type="entry name" value="Bira Bifunctional Protein, Domain 2"/>
    <property type="match status" value="1"/>
</dbReference>
<comment type="catalytic activity">
    <reaction evidence="9">
        <text>tRNA(Pro) + L-proline + ATP = L-prolyl-tRNA(Pro) + AMP + diphosphate</text>
        <dbReference type="Rhea" id="RHEA:14305"/>
        <dbReference type="Rhea" id="RHEA-COMP:9700"/>
        <dbReference type="Rhea" id="RHEA-COMP:9702"/>
        <dbReference type="ChEBI" id="CHEBI:30616"/>
        <dbReference type="ChEBI" id="CHEBI:33019"/>
        <dbReference type="ChEBI" id="CHEBI:60039"/>
        <dbReference type="ChEBI" id="CHEBI:78442"/>
        <dbReference type="ChEBI" id="CHEBI:78532"/>
        <dbReference type="ChEBI" id="CHEBI:456215"/>
        <dbReference type="EC" id="6.1.1.15"/>
    </reaction>
</comment>
<dbReference type="CDD" id="cd00861">
    <property type="entry name" value="ProRS_anticodon_short"/>
    <property type="match status" value="1"/>
</dbReference>
<gene>
    <name evidence="11" type="ORF">A2442_04125</name>
</gene>
<evidence type="ECO:0000313" key="12">
    <source>
        <dbReference type="Proteomes" id="UP000179003"/>
    </source>
</evidence>
<protein>
    <recommendedName>
        <fullName evidence="2">Proline--tRNA ligase</fullName>
        <ecNumber evidence="1">6.1.1.15</ecNumber>
    </recommendedName>
    <alternativeName>
        <fullName evidence="8">Prolyl-tRNA synthetase</fullName>
    </alternativeName>
</protein>
<evidence type="ECO:0000256" key="5">
    <source>
        <dbReference type="ARBA" id="ARBA00022840"/>
    </source>
</evidence>
<dbReference type="EC" id="6.1.1.15" evidence="1"/>
<dbReference type="InterPro" id="IPR045864">
    <property type="entry name" value="aa-tRNA-synth_II/BPL/LPL"/>
</dbReference>
<evidence type="ECO:0000256" key="1">
    <source>
        <dbReference type="ARBA" id="ARBA00012831"/>
    </source>
</evidence>
<keyword evidence="4" id="KW-0547">Nucleotide-binding</keyword>
<dbReference type="PROSITE" id="PS50862">
    <property type="entry name" value="AA_TRNA_LIGASE_II"/>
    <property type="match status" value="1"/>
</dbReference>
<evidence type="ECO:0000256" key="4">
    <source>
        <dbReference type="ARBA" id="ARBA00022741"/>
    </source>
</evidence>
<evidence type="ECO:0000256" key="2">
    <source>
        <dbReference type="ARBA" id="ARBA00019110"/>
    </source>
</evidence>
<dbReference type="Pfam" id="PF03129">
    <property type="entry name" value="HGTP_anticodon"/>
    <property type="match status" value="1"/>
</dbReference>
<keyword evidence="6" id="KW-0648">Protein biosynthesis</keyword>
<dbReference type="AlphaFoldDB" id="A0A1F5EK03"/>
<dbReference type="GO" id="GO:0006433">
    <property type="term" value="P:prolyl-tRNA aminoacylation"/>
    <property type="evidence" value="ECO:0007669"/>
    <property type="project" value="InterPro"/>
</dbReference>